<evidence type="ECO:0000256" key="7">
    <source>
        <dbReference type="ARBA" id="ARBA00022475"/>
    </source>
</evidence>
<keyword evidence="10 16" id="KW-1133">Transmembrane helix</keyword>
<sequence length="83" mass="9643">MEINLVAEGFKLMILGMSAVFLFLTIIIYTLKFQYYLINRFFPQNKNIIQKKELKNLDNDIDQDVVVAITAAIKQFQISQKGK</sequence>
<dbReference type="GO" id="GO:0036376">
    <property type="term" value="P:sodium ion export across plasma membrane"/>
    <property type="evidence" value="ECO:0007669"/>
    <property type="project" value="InterPro"/>
</dbReference>
<feature type="transmembrane region" description="Helical" evidence="16">
    <location>
        <begin position="12"/>
        <end position="31"/>
    </location>
</feature>
<evidence type="ECO:0000256" key="12">
    <source>
        <dbReference type="ARBA" id="ARBA00023065"/>
    </source>
</evidence>
<dbReference type="EMBL" id="PDHH01000004">
    <property type="protein sequence ID" value="PSM51979.1"/>
    <property type="molecule type" value="Genomic_DNA"/>
</dbReference>
<dbReference type="NCBIfam" id="TIGR01195">
    <property type="entry name" value="oadG_fam"/>
    <property type="match status" value="1"/>
</dbReference>
<name>A0A2P8R0G5_9BACT</name>
<evidence type="ECO:0000256" key="4">
    <source>
        <dbReference type="ARBA" id="ARBA00005844"/>
    </source>
</evidence>
<evidence type="ECO:0000256" key="8">
    <source>
        <dbReference type="ARBA" id="ARBA00022692"/>
    </source>
</evidence>
<keyword evidence="12 16" id="KW-0406">Ion transport</keyword>
<dbReference type="GO" id="GO:0008948">
    <property type="term" value="F:oxaloacetate decarboxylase activity"/>
    <property type="evidence" value="ECO:0007669"/>
    <property type="project" value="UniProtKB-UniRule"/>
</dbReference>
<evidence type="ECO:0000256" key="9">
    <source>
        <dbReference type="ARBA" id="ARBA00022967"/>
    </source>
</evidence>
<dbReference type="EC" id="7.2.4.2" evidence="16"/>
<proteinExistence type="inferred from homology"/>
<evidence type="ECO:0000256" key="11">
    <source>
        <dbReference type="ARBA" id="ARBA00023053"/>
    </source>
</evidence>
<evidence type="ECO:0000256" key="5">
    <source>
        <dbReference type="ARBA" id="ARBA00011869"/>
    </source>
</evidence>
<dbReference type="Pfam" id="PF04277">
    <property type="entry name" value="OAD_gamma"/>
    <property type="match status" value="1"/>
</dbReference>
<comment type="cofactor">
    <cofactor evidence="1 16">
        <name>Na(+)</name>
        <dbReference type="ChEBI" id="CHEBI:29101"/>
    </cofactor>
</comment>
<keyword evidence="7 16" id="KW-1003">Cell membrane</keyword>
<evidence type="ECO:0000256" key="13">
    <source>
        <dbReference type="ARBA" id="ARBA00023136"/>
    </source>
</evidence>
<dbReference type="InterPro" id="IPR005899">
    <property type="entry name" value="Na_pump_deCOase"/>
</dbReference>
<comment type="similarity">
    <text evidence="4 16">Belongs to the OadG family.</text>
</comment>
<evidence type="ECO:0000256" key="1">
    <source>
        <dbReference type="ARBA" id="ARBA00001959"/>
    </source>
</evidence>
<dbReference type="GO" id="GO:0005886">
    <property type="term" value="C:plasma membrane"/>
    <property type="evidence" value="ECO:0007669"/>
    <property type="project" value="UniProtKB-SubCell"/>
</dbReference>
<protein>
    <recommendedName>
        <fullName evidence="16">Probable oxaloacetate decarboxylase gamma chain</fullName>
        <ecNumber evidence="16">7.2.4.2</ecNumber>
    </recommendedName>
</protein>
<dbReference type="GO" id="GO:0015451">
    <property type="term" value="F:decarboxylation-driven active transmembrane transporter activity"/>
    <property type="evidence" value="ECO:0007669"/>
    <property type="project" value="UniProtKB-EC"/>
</dbReference>
<dbReference type="InterPro" id="IPR023424">
    <property type="entry name" value="OadG"/>
</dbReference>
<evidence type="ECO:0000256" key="14">
    <source>
        <dbReference type="ARBA" id="ARBA00023201"/>
    </source>
</evidence>
<organism evidence="17 18">
    <name type="scientific">Campylobacter blaseri</name>
    <dbReference type="NCBI Taxonomy" id="2042961"/>
    <lineage>
        <taxon>Bacteria</taxon>
        <taxon>Pseudomonadati</taxon>
        <taxon>Campylobacterota</taxon>
        <taxon>Epsilonproteobacteria</taxon>
        <taxon>Campylobacterales</taxon>
        <taxon>Campylobacteraceae</taxon>
        <taxon>Campylobacter</taxon>
    </lineage>
</organism>
<comment type="caution">
    <text evidence="17">The sequence shown here is derived from an EMBL/GenBank/DDBJ whole genome shotgun (WGS) entry which is preliminary data.</text>
</comment>
<dbReference type="Proteomes" id="UP000240535">
    <property type="component" value="Unassembled WGS sequence"/>
</dbReference>
<keyword evidence="8 16" id="KW-0812">Transmembrane</keyword>
<dbReference type="RefSeq" id="WP_106871433.1">
    <property type="nucleotide sequence ID" value="NZ_CP053841.1"/>
</dbReference>
<keyword evidence="17" id="KW-0670">Pyruvate</keyword>
<dbReference type="HAMAP" id="MF_00404">
    <property type="entry name" value="OadG"/>
    <property type="match status" value="1"/>
</dbReference>
<keyword evidence="18" id="KW-1185">Reference proteome</keyword>
<dbReference type="OrthoDB" id="5344433at2"/>
<keyword evidence="13 16" id="KW-0472">Membrane</keyword>
<gene>
    <name evidence="16" type="primary">oadG</name>
    <name evidence="17" type="ORF">CQ405_05295</name>
</gene>
<comment type="subcellular location">
    <subcellularLocation>
        <location evidence="3 16">Cell membrane</location>
        <topology evidence="3 16">Single-pass membrane protein</topology>
    </subcellularLocation>
</comment>
<comment type="function">
    <text evidence="2 16">Catalyzes the decarboxylation of oxaloacetate coupled to Na(+) translocation.</text>
</comment>
<keyword evidence="9 16" id="KW-1278">Translocase</keyword>
<evidence type="ECO:0000313" key="18">
    <source>
        <dbReference type="Proteomes" id="UP000240535"/>
    </source>
</evidence>
<comment type="subunit">
    <text evidence="5 16">Heterotrimer of an alpha, a beta and a gamma subunit.</text>
</comment>
<keyword evidence="14 16" id="KW-0739">Sodium transport</keyword>
<keyword evidence="11 16" id="KW-0915">Sodium</keyword>
<evidence type="ECO:0000256" key="3">
    <source>
        <dbReference type="ARBA" id="ARBA00004162"/>
    </source>
</evidence>
<evidence type="ECO:0000256" key="2">
    <source>
        <dbReference type="ARBA" id="ARBA00003002"/>
    </source>
</evidence>
<accession>A0A2P8R0G5</accession>
<evidence type="ECO:0000256" key="15">
    <source>
        <dbReference type="ARBA" id="ARBA00048176"/>
    </source>
</evidence>
<dbReference type="GO" id="GO:0015081">
    <property type="term" value="F:sodium ion transmembrane transporter activity"/>
    <property type="evidence" value="ECO:0007669"/>
    <property type="project" value="UniProtKB-UniRule"/>
</dbReference>
<reference evidence="18" key="1">
    <citation type="submission" date="2017-10" db="EMBL/GenBank/DDBJ databases">
        <title>Campylobacter species from seals.</title>
        <authorList>
            <person name="Gilbert M.J."/>
            <person name="Zomer A.L."/>
            <person name="Timmerman A.J."/>
            <person name="Duim B."/>
            <person name="Wagenaar J.A."/>
        </authorList>
    </citation>
    <scope>NUCLEOTIDE SEQUENCE [LARGE SCALE GENOMIC DNA]</scope>
    <source>
        <strain evidence="18">17S00004-5</strain>
    </source>
</reference>
<dbReference type="AlphaFoldDB" id="A0A2P8R0G5"/>
<evidence type="ECO:0000256" key="10">
    <source>
        <dbReference type="ARBA" id="ARBA00022989"/>
    </source>
</evidence>
<evidence type="ECO:0000256" key="16">
    <source>
        <dbReference type="HAMAP-Rule" id="MF_00404"/>
    </source>
</evidence>
<evidence type="ECO:0000313" key="17">
    <source>
        <dbReference type="EMBL" id="PSM51979.1"/>
    </source>
</evidence>
<comment type="catalytic activity">
    <reaction evidence="15 16">
        <text>oxaloacetate + 2 Na(+)(in) + H(+) = pyruvate + 2 Na(+)(out) + CO2</text>
        <dbReference type="Rhea" id="RHEA:57724"/>
        <dbReference type="ChEBI" id="CHEBI:15361"/>
        <dbReference type="ChEBI" id="CHEBI:15378"/>
        <dbReference type="ChEBI" id="CHEBI:16452"/>
        <dbReference type="ChEBI" id="CHEBI:16526"/>
        <dbReference type="ChEBI" id="CHEBI:29101"/>
        <dbReference type="EC" id="7.2.4.2"/>
    </reaction>
</comment>
<evidence type="ECO:0000256" key="6">
    <source>
        <dbReference type="ARBA" id="ARBA00022448"/>
    </source>
</evidence>
<keyword evidence="6 16" id="KW-0813">Transport</keyword>